<protein>
    <submittedName>
        <fullName evidence="3">PDZ domain-containing protein 8</fullName>
    </submittedName>
</protein>
<dbReference type="EMBL" id="MU826839">
    <property type="protein sequence ID" value="KAJ7371977.1"/>
    <property type="molecule type" value="Genomic_DNA"/>
</dbReference>
<dbReference type="GO" id="GO:0044233">
    <property type="term" value="C:mitochondria-associated endoplasmic reticulum membrane contact site"/>
    <property type="evidence" value="ECO:0007669"/>
    <property type="project" value="InterPro"/>
</dbReference>
<dbReference type="GO" id="GO:0005739">
    <property type="term" value="C:mitochondrion"/>
    <property type="evidence" value="ECO:0007669"/>
    <property type="project" value="GOC"/>
</dbReference>
<comment type="caution">
    <text evidence="3">The sequence shown here is derived from an EMBL/GenBank/DDBJ whole genome shotgun (WGS) entry which is preliminary data.</text>
</comment>
<dbReference type="InterPro" id="IPR058801">
    <property type="entry name" value="PDZD8_N"/>
</dbReference>
<keyword evidence="4" id="KW-1185">Reference proteome</keyword>
<gene>
    <name evidence="3" type="primary">PDZD8_1</name>
    <name evidence="3" type="ORF">OS493_021403</name>
</gene>
<dbReference type="Pfam" id="PF26547">
    <property type="entry name" value="PDZD8_N"/>
    <property type="match status" value="1"/>
</dbReference>
<evidence type="ECO:0000256" key="1">
    <source>
        <dbReference type="SAM" id="MobiDB-lite"/>
    </source>
</evidence>
<dbReference type="Proteomes" id="UP001163046">
    <property type="component" value="Unassembled WGS sequence"/>
</dbReference>
<evidence type="ECO:0000259" key="2">
    <source>
        <dbReference type="Pfam" id="PF26547"/>
    </source>
</evidence>
<dbReference type="GO" id="GO:0051560">
    <property type="term" value="P:mitochondrial calcium ion homeostasis"/>
    <property type="evidence" value="ECO:0007669"/>
    <property type="project" value="InterPro"/>
</dbReference>
<evidence type="ECO:0000313" key="3">
    <source>
        <dbReference type="EMBL" id="KAJ7371977.1"/>
    </source>
</evidence>
<organism evidence="3 4">
    <name type="scientific">Desmophyllum pertusum</name>
    <dbReference type="NCBI Taxonomy" id="174260"/>
    <lineage>
        <taxon>Eukaryota</taxon>
        <taxon>Metazoa</taxon>
        <taxon>Cnidaria</taxon>
        <taxon>Anthozoa</taxon>
        <taxon>Hexacorallia</taxon>
        <taxon>Scleractinia</taxon>
        <taxon>Caryophylliina</taxon>
        <taxon>Caryophylliidae</taxon>
        <taxon>Desmophyllum</taxon>
    </lineage>
</organism>
<name>A0A9W9YYX6_9CNID</name>
<dbReference type="GO" id="GO:1990456">
    <property type="term" value="P:mitochondrion-endoplasmic reticulum membrane tethering"/>
    <property type="evidence" value="ECO:0007669"/>
    <property type="project" value="InterPro"/>
</dbReference>
<feature type="region of interest" description="Disordered" evidence="1">
    <location>
        <begin position="1"/>
        <end position="22"/>
    </location>
</feature>
<sequence length="227" mass="25690">MLGNFTTTHPSHQPRDYVKKDRATEKESCMSLNLLLAFLWREWRDSPQMKSFFLHKMNSEFAELMRGKAASKLIEQITIQELSLGTSLTVITGATVMKIGTKDPLEVPQELDIALDREYSGGCHMAIQVDLVFNKSVYLAVKLVSLQGRARIQLSRHPLTHWSFAFYEIDISRENNEISFGLTLSKEIREDALGKTIVIETIVVDSPSYTAGVIAKDILVAVRWTQD</sequence>
<dbReference type="InterPro" id="IPR039275">
    <property type="entry name" value="PDZD8"/>
</dbReference>
<dbReference type="OrthoDB" id="10004596at2759"/>
<evidence type="ECO:0000313" key="4">
    <source>
        <dbReference type="Proteomes" id="UP001163046"/>
    </source>
</evidence>
<dbReference type="PANTHER" id="PTHR21519">
    <property type="entry name" value="PDZ DOMAIN-CONTAINING PROTEIN 8"/>
    <property type="match status" value="1"/>
</dbReference>
<reference evidence="3" key="1">
    <citation type="submission" date="2023-01" db="EMBL/GenBank/DDBJ databases">
        <title>Genome assembly of the deep-sea coral Lophelia pertusa.</title>
        <authorList>
            <person name="Herrera S."/>
            <person name="Cordes E."/>
        </authorList>
    </citation>
    <scope>NUCLEOTIDE SEQUENCE</scope>
    <source>
        <strain evidence="3">USNM1676648</strain>
        <tissue evidence="3">Polyp</tissue>
    </source>
</reference>
<feature type="compositionally biased region" description="Basic and acidic residues" evidence="1">
    <location>
        <begin position="13"/>
        <end position="22"/>
    </location>
</feature>
<dbReference type="PANTHER" id="PTHR21519:SF1">
    <property type="entry name" value="PDZ DOMAIN-CONTAINING PROTEIN 8"/>
    <property type="match status" value="1"/>
</dbReference>
<dbReference type="CDD" id="cd21674">
    <property type="entry name" value="SMP_PDZD8"/>
    <property type="match status" value="1"/>
</dbReference>
<dbReference type="AlphaFoldDB" id="A0A9W9YYX6"/>
<accession>A0A9W9YYX6</accession>
<proteinExistence type="predicted"/>
<feature type="compositionally biased region" description="Polar residues" evidence="1">
    <location>
        <begin position="1"/>
        <end position="11"/>
    </location>
</feature>
<feature type="domain" description="PDZD8 N-terminal" evidence="2">
    <location>
        <begin position="27"/>
        <end position="168"/>
    </location>
</feature>